<reference evidence="11" key="1">
    <citation type="journal article" date="2019" name="Int. J. Syst. Evol. Microbiol.">
        <title>The Global Catalogue of Microorganisms (GCM) 10K type strain sequencing project: providing services to taxonomists for standard genome sequencing and annotation.</title>
        <authorList>
            <consortium name="The Broad Institute Genomics Platform"/>
            <consortium name="The Broad Institute Genome Sequencing Center for Infectious Disease"/>
            <person name="Wu L."/>
            <person name="Ma J."/>
        </authorList>
    </citation>
    <scope>NUCLEOTIDE SEQUENCE [LARGE SCALE GENOMIC DNA]</scope>
    <source>
        <strain evidence="11">CGMCC 1.9106</strain>
    </source>
</reference>
<dbReference type="Pfam" id="PF00664">
    <property type="entry name" value="ABC_membrane"/>
    <property type="match status" value="1"/>
</dbReference>
<protein>
    <submittedName>
        <fullName evidence="10">ABC transporter ATP-binding protein</fullName>
    </submittedName>
</protein>
<dbReference type="SUPFAM" id="SSF52540">
    <property type="entry name" value="P-loop containing nucleoside triphosphate hydrolases"/>
    <property type="match status" value="1"/>
</dbReference>
<evidence type="ECO:0000256" key="1">
    <source>
        <dbReference type="ARBA" id="ARBA00004651"/>
    </source>
</evidence>
<evidence type="ECO:0000256" key="5">
    <source>
        <dbReference type="ARBA" id="ARBA00022989"/>
    </source>
</evidence>
<evidence type="ECO:0000259" key="9">
    <source>
        <dbReference type="PROSITE" id="PS50929"/>
    </source>
</evidence>
<dbReference type="RefSeq" id="WP_376809907.1">
    <property type="nucleotide sequence ID" value="NZ_JBHTAC010000051.1"/>
</dbReference>
<keyword evidence="3" id="KW-0547">Nucleotide-binding</keyword>
<sequence length="602" mass="63339">MPPEAPAAMPQVGLRTLWPYLRAHRSSLLVVAALSLVTTAGTLLQPVLTRNVLDGLGARTPIGPSVLALVVTLVGVAAVDGFRHFLLQRTAEGLVLTSRRRLAGHLLRLPIAEYDQRRTGDLLSRVGADTTLLRAVVTSGLFDTVSGAIMVVGAATAMVLLDPLLFGVTLIGLVIGMSGGIYFARKVRGMSRDAQARIGEMTAAVERSITAARTIRASRAEARETATVAHSAEQAYHAGVRIARLQAIVQPAMVTTIQGSFLLVLGVGGARVASGAITVGDLVAFVLFVFFLVMPLGQALNAYTQLQAGLGALQRMEEVLVIPLEGTDGPAAVPAQSGPAGSGRVAAAAPAIEFDRVGFGYTDAEGRVGEPVLREVSFQAPVGTRTALVGPSGAGKSTLLSLVERFYEVTSGSLRVDGVDVRELSHDTLRSRLGYVEQESPVLAGTLRDNLRLATPDASEEQMRAVLVAVNLDELVDRTPLGLDAQVGEGGVLLSGGERQRLAIARTLLAAPPILLLDEPTSNLDARNEAALRSAIDTVAQGRTSVVIAHRLSTVVDADQIVVLEHGRVVATGRHEQLLDTSPLYRELAAHQFLVDPAPDPA</sequence>
<evidence type="ECO:0000313" key="10">
    <source>
        <dbReference type="EMBL" id="MFC7247149.1"/>
    </source>
</evidence>
<dbReference type="SUPFAM" id="SSF90123">
    <property type="entry name" value="ABC transporter transmembrane region"/>
    <property type="match status" value="1"/>
</dbReference>
<feature type="domain" description="ABC transporter" evidence="8">
    <location>
        <begin position="352"/>
        <end position="591"/>
    </location>
</feature>
<gene>
    <name evidence="10" type="ORF">ACFQO7_32140</name>
</gene>
<dbReference type="EMBL" id="JBHTAC010000051">
    <property type="protein sequence ID" value="MFC7247149.1"/>
    <property type="molecule type" value="Genomic_DNA"/>
</dbReference>
<evidence type="ECO:0000256" key="7">
    <source>
        <dbReference type="SAM" id="Phobius"/>
    </source>
</evidence>
<feature type="transmembrane region" description="Helical" evidence="7">
    <location>
        <begin position="164"/>
        <end position="184"/>
    </location>
</feature>
<keyword evidence="11" id="KW-1185">Reference proteome</keyword>
<evidence type="ECO:0000256" key="2">
    <source>
        <dbReference type="ARBA" id="ARBA00022692"/>
    </source>
</evidence>
<dbReference type="PANTHER" id="PTHR43394">
    <property type="entry name" value="ATP-DEPENDENT PERMEASE MDL1, MITOCHONDRIAL"/>
    <property type="match status" value="1"/>
</dbReference>
<feature type="transmembrane region" description="Helical" evidence="7">
    <location>
        <begin position="60"/>
        <end position="79"/>
    </location>
</feature>
<name>A0ABW2H782_9ACTN</name>
<dbReference type="Proteomes" id="UP001596392">
    <property type="component" value="Unassembled WGS sequence"/>
</dbReference>
<dbReference type="Gene3D" id="1.20.1560.10">
    <property type="entry name" value="ABC transporter type 1, transmembrane domain"/>
    <property type="match status" value="1"/>
</dbReference>
<feature type="domain" description="ABC transmembrane type-1" evidence="9">
    <location>
        <begin position="29"/>
        <end position="308"/>
    </location>
</feature>
<dbReference type="Pfam" id="PF00005">
    <property type="entry name" value="ABC_tran"/>
    <property type="match status" value="1"/>
</dbReference>
<organism evidence="10 11">
    <name type="scientific">Catellatospora aurea</name>
    <dbReference type="NCBI Taxonomy" id="1337874"/>
    <lineage>
        <taxon>Bacteria</taxon>
        <taxon>Bacillati</taxon>
        <taxon>Actinomycetota</taxon>
        <taxon>Actinomycetes</taxon>
        <taxon>Micromonosporales</taxon>
        <taxon>Micromonosporaceae</taxon>
        <taxon>Catellatospora</taxon>
    </lineage>
</organism>
<accession>A0ABW2H782</accession>
<evidence type="ECO:0000256" key="4">
    <source>
        <dbReference type="ARBA" id="ARBA00022840"/>
    </source>
</evidence>
<keyword evidence="6 7" id="KW-0472">Membrane</keyword>
<dbReference type="PROSITE" id="PS50929">
    <property type="entry name" value="ABC_TM1F"/>
    <property type="match status" value="1"/>
</dbReference>
<keyword evidence="2 7" id="KW-0812">Transmembrane</keyword>
<feature type="transmembrane region" description="Helical" evidence="7">
    <location>
        <begin position="132"/>
        <end position="158"/>
    </location>
</feature>
<evidence type="ECO:0000313" key="11">
    <source>
        <dbReference type="Proteomes" id="UP001596392"/>
    </source>
</evidence>
<dbReference type="InterPro" id="IPR036640">
    <property type="entry name" value="ABC1_TM_sf"/>
</dbReference>
<evidence type="ECO:0000256" key="6">
    <source>
        <dbReference type="ARBA" id="ARBA00023136"/>
    </source>
</evidence>
<dbReference type="GO" id="GO:0005524">
    <property type="term" value="F:ATP binding"/>
    <property type="evidence" value="ECO:0007669"/>
    <property type="project" value="UniProtKB-KW"/>
</dbReference>
<proteinExistence type="predicted"/>
<feature type="transmembrane region" description="Helical" evidence="7">
    <location>
        <begin position="28"/>
        <end position="48"/>
    </location>
</feature>
<evidence type="ECO:0000256" key="3">
    <source>
        <dbReference type="ARBA" id="ARBA00022741"/>
    </source>
</evidence>
<dbReference type="InterPro" id="IPR003593">
    <property type="entry name" value="AAA+_ATPase"/>
</dbReference>
<keyword evidence="4 10" id="KW-0067">ATP-binding</keyword>
<dbReference type="InterPro" id="IPR039421">
    <property type="entry name" value="Type_1_exporter"/>
</dbReference>
<dbReference type="InterPro" id="IPR011527">
    <property type="entry name" value="ABC1_TM_dom"/>
</dbReference>
<comment type="caution">
    <text evidence="10">The sequence shown here is derived from an EMBL/GenBank/DDBJ whole genome shotgun (WGS) entry which is preliminary data.</text>
</comment>
<dbReference type="Gene3D" id="3.40.50.300">
    <property type="entry name" value="P-loop containing nucleotide triphosphate hydrolases"/>
    <property type="match status" value="1"/>
</dbReference>
<dbReference type="InterPro" id="IPR017871">
    <property type="entry name" value="ABC_transporter-like_CS"/>
</dbReference>
<dbReference type="PANTHER" id="PTHR43394:SF1">
    <property type="entry name" value="ATP-BINDING CASSETTE SUB-FAMILY B MEMBER 10, MITOCHONDRIAL"/>
    <property type="match status" value="1"/>
</dbReference>
<dbReference type="InterPro" id="IPR027417">
    <property type="entry name" value="P-loop_NTPase"/>
</dbReference>
<keyword evidence="5 7" id="KW-1133">Transmembrane helix</keyword>
<dbReference type="PROSITE" id="PS00211">
    <property type="entry name" value="ABC_TRANSPORTER_1"/>
    <property type="match status" value="1"/>
</dbReference>
<dbReference type="CDD" id="cd18551">
    <property type="entry name" value="ABC_6TM_LmrA_like"/>
    <property type="match status" value="1"/>
</dbReference>
<dbReference type="PROSITE" id="PS50893">
    <property type="entry name" value="ABC_TRANSPORTER_2"/>
    <property type="match status" value="1"/>
</dbReference>
<evidence type="ECO:0000259" key="8">
    <source>
        <dbReference type="PROSITE" id="PS50893"/>
    </source>
</evidence>
<comment type="subcellular location">
    <subcellularLocation>
        <location evidence="1">Cell membrane</location>
        <topology evidence="1">Multi-pass membrane protein</topology>
    </subcellularLocation>
</comment>
<dbReference type="SMART" id="SM00382">
    <property type="entry name" value="AAA"/>
    <property type="match status" value="1"/>
</dbReference>
<dbReference type="InterPro" id="IPR003439">
    <property type="entry name" value="ABC_transporter-like_ATP-bd"/>
</dbReference>
<feature type="transmembrane region" description="Helical" evidence="7">
    <location>
        <begin position="273"/>
        <end position="293"/>
    </location>
</feature>